<comment type="caution">
    <text evidence="4">The sequence shown here is derived from an EMBL/GenBank/DDBJ whole genome shotgun (WGS) entry which is preliminary data.</text>
</comment>
<dbReference type="GO" id="GO:0030420">
    <property type="term" value="P:establishment of competence for transformation"/>
    <property type="evidence" value="ECO:0007669"/>
    <property type="project" value="UniProtKB-KW"/>
</dbReference>
<evidence type="ECO:0000313" key="5">
    <source>
        <dbReference type="Proteomes" id="UP001152173"/>
    </source>
</evidence>
<dbReference type="InterPro" id="IPR012902">
    <property type="entry name" value="N_methyl_site"/>
</dbReference>
<keyword evidence="3" id="KW-0472">Membrane</keyword>
<evidence type="ECO:0000256" key="3">
    <source>
        <dbReference type="SAM" id="Phobius"/>
    </source>
</evidence>
<feature type="transmembrane region" description="Helical" evidence="3">
    <location>
        <begin position="12"/>
        <end position="31"/>
    </location>
</feature>
<dbReference type="RefSeq" id="WP_269925132.1">
    <property type="nucleotide sequence ID" value="NZ_JAMKBJ010000002.1"/>
</dbReference>
<dbReference type="PROSITE" id="PS00409">
    <property type="entry name" value="PROKAR_NTER_METHYL"/>
    <property type="match status" value="1"/>
</dbReference>
<keyword evidence="3" id="KW-1133">Transmembrane helix</keyword>
<reference evidence="4" key="1">
    <citation type="submission" date="2022-05" db="EMBL/GenBank/DDBJ databases">
        <authorList>
            <person name="Colautti A."/>
            <person name="Iacumin L."/>
        </authorList>
    </citation>
    <scope>NUCLEOTIDE SEQUENCE</scope>
    <source>
        <strain evidence="4">SK 55</strain>
    </source>
</reference>
<dbReference type="AlphaFoldDB" id="A0A9X3LFJ3"/>
<dbReference type="EMBL" id="JAMKBJ010000002">
    <property type="protein sequence ID" value="MCZ8536016.1"/>
    <property type="molecule type" value="Genomic_DNA"/>
</dbReference>
<dbReference type="Proteomes" id="UP001152173">
    <property type="component" value="Unassembled WGS sequence"/>
</dbReference>
<sequence length="99" mass="11473">MNNEKGFSLVEMILTLSILFLVFGTLLPLANQMMFNLAEKKVALHVAVAKNQAATRIKKGDVTGEIFLDHMPYSWQWTEPTLCVRYYFFEELKESCDMY</sequence>
<dbReference type="NCBIfam" id="TIGR02532">
    <property type="entry name" value="IV_pilin_GFxxxE"/>
    <property type="match status" value="1"/>
</dbReference>
<keyword evidence="5" id="KW-1185">Reference proteome</keyword>
<protein>
    <submittedName>
        <fullName evidence="4">Prepilin-type N-terminal cleavage/methylation domain-containing protein</fullName>
    </submittedName>
</protein>
<evidence type="ECO:0000313" key="4">
    <source>
        <dbReference type="EMBL" id="MCZ8536016.1"/>
    </source>
</evidence>
<evidence type="ECO:0000256" key="2">
    <source>
        <dbReference type="ARBA" id="ARBA00023287"/>
    </source>
</evidence>
<accession>A0A9X3LFJ3</accession>
<dbReference type="Pfam" id="PF07963">
    <property type="entry name" value="N_methyl"/>
    <property type="match status" value="1"/>
</dbReference>
<organism evidence="4 5">
    <name type="scientific">Paenisporosarcina quisquiliarum</name>
    <dbReference type="NCBI Taxonomy" id="365346"/>
    <lineage>
        <taxon>Bacteria</taxon>
        <taxon>Bacillati</taxon>
        <taxon>Bacillota</taxon>
        <taxon>Bacilli</taxon>
        <taxon>Bacillales</taxon>
        <taxon>Caryophanaceae</taxon>
        <taxon>Paenisporosarcina</taxon>
    </lineage>
</organism>
<keyword evidence="3" id="KW-0812">Transmembrane</keyword>
<keyword evidence="2" id="KW-0178">Competence</keyword>
<gene>
    <name evidence="4" type="ORF">M9R32_02270</name>
</gene>
<evidence type="ECO:0000256" key="1">
    <source>
        <dbReference type="ARBA" id="ARBA00004241"/>
    </source>
</evidence>
<name>A0A9X3LFJ3_9BACL</name>
<proteinExistence type="predicted"/>
<comment type="subcellular location">
    <subcellularLocation>
        <location evidence="1">Cell surface</location>
    </subcellularLocation>
</comment>
<dbReference type="GO" id="GO:0009986">
    <property type="term" value="C:cell surface"/>
    <property type="evidence" value="ECO:0007669"/>
    <property type="project" value="UniProtKB-SubCell"/>
</dbReference>